<dbReference type="EMBL" id="KZ819338">
    <property type="protein sequence ID" value="PWN18051.1"/>
    <property type="molecule type" value="Genomic_DNA"/>
</dbReference>
<protein>
    <submittedName>
        <fullName evidence="3">Uncharacterized protein</fullName>
    </submittedName>
</protein>
<gene>
    <name evidence="3" type="ORF">BCV69DRAFT_83574</name>
</gene>
<evidence type="ECO:0000313" key="4">
    <source>
        <dbReference type="Proteomes" id="UP000245942"/>
    </source>
</evidence>
<dbReference type="Proteomes" id="UP000245942">
    <property type="component" value="Unassembled WGS sequence"/>
</dbReference>
<dbReference type="GeneID" id="37017305"/>
<evidence type="ECO:0000313" key="3">
    <source>
        <dbReference type="EMBL" id="PWN18051.1"/>
    </source>
</evidence>
<feature type="region of interest" description="Disordered" evidence="1">
    <location>
        <begin position="1"/>
        <end position="22"/>
    </location>
</feature>
<name>A0A316U0J5_9BASI</name>
<keyword evidence="4" id="KW-1185">Reference proteome</keyword>
<evidence type="ECO:0000256" key="2">
    <source>
        <dbReference type="SAM" id="Phobius"/>
    </source>
</evidence>
<proteinExistence type="predicted"/>
<dbReference type="RefSeq" id="XP_025345211.1">
    <property type="nucleotide sequence ID" value="XM_025495571.1"/>
</dbReference>
<keyword evidence="2" id="KW-0472">Membrane</keyword>
<feature type="transmembrane region" description="Helical" evidence="2">
    <location>
        <begin position="116"/>
        <end position="135"/>
    </location>
</feature>
<dbReference type="AlphaFoldDB" id="A0A316U0J5"/>
<keyword evidence="2" id="KW-1133">Transmembrane helix</keyword>
<reference evidence="3 4" key="1">
    <citation type="journal article" date="2018" name="Mol. Biol. Evol.">
        <title>Broad Genomic Sampling Reveals a Smut Pathogenic Ancestry of the Fungal Clade Ustilaginomycotina.</title>
        <authorList>
            <person name="Kijpornyongpan T."/>
            <person name="Mondo S.J."/>
            <person name="Barry K."/>
            <person name="Sandor L."/>
            <person name="Lee J."/>
            <person name="Lipzen A."/>
            <person name="Pangilinan J."/>
            <person name="LaButti K."/>
            <person name="Hainaut M."/>
            <person name="Henrissat B."/>
            <person name="Grigoriev I.V."/>
            <person name="Spatafora J.W."/>
            <person name="Aime M.C."/>
        </authorList>
    </citation>
    <scope>NUCLEOTIDE SEQUENCE [LARGE SCALE GENOMIC DNA]</scope>
    <source>
        <strain evidence="3 4">MCA 4718</strain>
    </source>
</reference>
<feature type="compositionally biased region" description="Polar residues" evidence="1">
    <location>
        <begin position="1"/>
        <end position="20"/>
    </location>
</feature>
<organism evidence="3 4">
    <name type="scientific">Pseudomicrostroma glucosiphilum</name>
    <dbReference type="NCBI Taxonomy" id="1684307"/>
    <lineage>
        <taxon>Eukaryota</taxon>
        <taxon>Fungi</taxon>
        <taxon>Dikarya</taxon>
        <taxon>Basidiomycota</taxon>
        <taxon>Ustilaginomycotina</taxon>
        <taxon>Exobasidiomycetes</taxon>
        <taxon>Microstromatales</taxon>
        <taxon>Microstromatales incertae sedis</taxon>
        <taxon>Pseudomicrostroma</taxon>
    </lineage>
</organism>
<accession>A0A316U0J5</accession>
<sequence length="163" mass="17465">MLQQKRSGSHLSARKSQQPQDDVAPCSSLYLYLLTEVEGVSIPPSSLQNSAQAQLHPALRLLSTLASWYLDPLSAAPVVRAGSVSEEHPVVGPATTLTPIHLTLEPLLFGVAPRSITLHLLGVLAVIMAGLGVFVRADGMDKVGEWVQEAVQDRRENEVGKGL</sequence>
<evidence type="ECO:0000256" key="1">
    <source>
        <dbReference type="SAM" id="MobiDB-lite"/>
    </source>
</evidence>
<keyword evidence="2" id="KW-0812">Transmembrane</keyword>